<dbReference type="InterPro" id="IPR007221">
    <property type="entry name" value="MreC"/>
</dbReference>
<dbReference type="GO" id="GO:0005886">
    <property type="term" value="C:plasma membrane"/>
    <property type="evidence" value="ECO:0007669"/>
    <property type="project" value="TreeGrafter"/>
</dbReference>
<sequence length="301" mass="32764">MNTLPESYRRPLFPRGPGLGLRTALLALISLALIFNDTRGDSLRNVRSTLSFMLTPLVWMASLPGHVLSAAENLDTRETLERENRELRQKQLLLETRLQKMNALEAENRRIRELLASAERIEDEVLIAEIVAISQDPYRSQITLNKGTRDAVYRGQAVVDASGVLGQIVDTGHQRSRALLITDPNHGIPVEVNRTGMQTIAIGAGELGLRLPFLPSNADIQVGDLLVSSALGGRFPAGYPVGTVYELKHLAGEHFMEAYASPAARLNQGRQALLVWSESYLVGGDVDGAADDEAATPPSAP</sequence>
<gene>
    <name evidence="8" type="ORF">C8D93_102188</name>
</gene>
<dbReference type="Proteomes" id="UP000248330">
    <property type="component" value="Unassembled WGS sequence"/>
</dbReference>
<dbReference type="Gene3D" id="2.40.10.340">
    <property type="entry name" value="Rod shape-determining protein MreC, domain 1"/>
    <property type="match status" value="1"/>
</dbReference>
<accession>A0A318EIA5</accession>
<dbReference type="AlphaFoldDB" id="A0A318EIA5"/>
<evidence type="ECO:0000256" key="5">
    <source>
        <dbReference type="PIRNR" id="PIRNR038471"/>
    </source>
</evidence>
<name>A0A318EIA5_9GAMM</name>
<evidence type="ECO:0000256" key="3">
    <source>
        <dbReference type="ARBA" id="ARBA00022960"/>
    </source>
</evidence>
<comment type="similarity">
    <text evidence="1 5">Belongs to the MreC family.</text>
</comment>
<dbReference type="InterPro" id="IPR042175">
    <property type="entry name" value="Cell/Rod_MreC_2"/>
</dbReference>
<evidence type="ECO:0000256" key="2">
    <source>
        <dbReference type="ARBA" id="ARBA00013855"/>
    </source>
</evidence>
<evidence type="ECO:0000256" key="6">
    <source>
        <dbReference type="SAM" id="Coils"/>
    </source>
</evidence>
<proteinExistence type="inferred from homology"/>
<dbReference type="Pfam" id="PF04085">
    <property type="entry name" value="MreC"/>
    <property type="match status" value="1"/>
</dbReference>
<keyword evidence="3 5" id="KW-0133">Cell shape</keyword>
<evidence type="ECO:0000259" key="7">
    <source>
        <dbReference type="Pfam" id="PF04085"/>
    </source>
</evidence>
<dbReference type="Gene3D" id="2.40.10.350">
    <property type="entry name" value="Rod shape-determining protein MreC, domain 2"/>
    <property type="match status" value="1"/>
</dbReference>
<comment type="caution">
    <text evidence="8">The sequence shown here is derived from an EMBL/GenBank/DDBJ whole genome shotgun (WGS) entry which is preliminary data.</text>
</comment>
<dbReference type="InterPro" id="IPR055342">
    <property type="entry name" value="MreC_beta-barrel_core"/>
</dbReference>
<dbReference type="PIRSF" id="PIRSF038471">
    <property type="entry name" value="MreC"/>
    <property type="match status" value="1"/>
</dbReference>
<dbReference type="PANTHER" id="PTHR34138">
    <property type="entry name" value="CELL SHAPE-DETERMINING PROTEIN MREC"/>
    <property type="match status" value="1"/>
</dbReference>
<dbReference type="PANTHER" id="PTHR34138:SF1">
    <property type="entry name" value="CELL SHAPE-DETERMINING PROTEIN MREC"/>
    <property type="match status" value="1"/>
</dbReference>
<evidence type="ECO:0000313" key="8">
    <source>
        <dbReference type="EMBL" id="PXV70336.1"/>
    </source>
</evidence>
<protein>
    <recommendedName>
        <fullName evidence="2 5">Cell shape-determining protein MreC</fullName>
    </recommendedName>
    <alternativeName>
        <fullName evidence="4 5">Cell shape protein MreC</fullName>
    </alternativeName>
</protein>
<dbReference type="EMBL" id="QICN01000002">
    <property type="protein sequence ID" value="PXV70336.1"/>
    <property type="molecule type" value="Genomic_DNA"/>
</dbReference>
<dbReference type="InterPro" id="IPR042177">
    <property type="entry name" value="Cell/Rod_1"/>
</dbReference>
<evidence type="ECO:0000256" key="1">
    <source>
        <dbReference type="ARBA" id="ARBA00009369"/>
    </source>
</evidence>
<evidence type="ECO:0000256" key="4">
    <source>
        <dbReference type="ARBA" id="ARBA00032089"/>
    </source>
</evidence>
<feature type="domain" description="Rod shape-determining protein MreC beta-barrel core" evidence="7">
    <location>
        <begin position="130"/>
        <end position="276"/>
    </location>
</feature>
<keyword evidence="9" id="KW-1185">Reference proteome</keyword>
<organism evidence="8 9">
    <name type="scientific">Sinimarinibacterium flocculans</name>
    <dbReference type="NCBI Taxonomy" id="985250"/>
    <lineage>
        <taxon>Bacteria</taxon>
        <taxon>Pseudomonadati</taxon>
        <taxon>Pseudomonadota</taxon>
        <taxon>Gammaproteobacteria</taxon>
        <taxon>Nevskiales</taxon>
        <taxon>Nevskiaceae</taxon>
        <taxon>Sinimarinibacterium</taxon>
    </lineage>
</organism>
<feature type="coiled-coil region" evidence="6">
    <location>
        <begin position="70"/>
        <end position="124"/>
    </location>
</feature>
<dbReference type="RefSeq" id="WP_170123904.1">
    <property type="nucleotide sequence ID" value="NZ_CAKZQT010000038.1"/>
</dbReference>
<evidence type="ECO:0000313" key="9">
    <source>
        <dbReference type="Proteomes" id="UP000248330"/>
    </source>
</evidence>
<comment type="function">
    <text evidence="5">Involved in formation and maintenance of cell shape.</text>
</comment>
<keyword evidence="6" id="KW-0175">Coiled coil</keyword>
<dbReference type="NCBIfam" id="TIGR00219">
    <property type="entry name" value="mreC"/>
    <property type="match status" value="1"/>
</dbReference>
<reference evidence="8 9" key="1">
    <citation type="submission" date="2018-04" db="EMBL/GenBank/DDBJ databases">
        <title>Genomic Encyclopedia of Type Strains, Phase IV (KMG-IV): sequencing the most valuable type-strain genomes for metagenomic binning, comparative biology and taxonomic classification.</title>
        <authorList>
            <person name="Goeker M."/>
        </authorList>
    </citation>
    <scope>NUCLEOTIDE SEQUENCE [LARGE SCALE GENOMIC DNA]</scope>
    <source>
        <strain evidence="8 9">DSM 104150</strain>
    </source>
</reference>
<dbReference type="GO" id="GO:0008360">
    <property type="term" value="P:regulation of cell shape"/>
    <property type="evidence" value="ECO:0007669"/>
    <property type="project" value="UniProtKB-KW"/>
</dbReference>